<evidence type="ECO:0000313" key="7">
    <source>
        <dbReference type="Proteomes" id="UP000541735"/>
    </source>
</evidence>
<dbReference type="EMBL" id="JNFA01000003">
    <property type="protein sequence ID" value="KGL44296.1"/>
    <property type="molecule type" value="Genomic_DNA"/>
</dbReference>
<dbReference type="Proteomes" id="UP000029844">
    <property type="component" value="Unassembled WGS sequence"/>
</dbReference>
<dbReference type="Proteomes" id="UP000539064">
    <property type="component" value="Unassembled WGS sequence"/>
</dbReference>
<dbReference type="EMBL" id="JAARYD010000009">
    <property type="protein sequence ID" value="MBC2178034.1"/>
    <property type="molecule type" value="Genomic_DNA"/>
</dbReference>
<evidence type="ECO:0000313" key="5">
    <source>
        <dbReference type="Proteomes" id="UP000029844"/>
    </source>
</evidence>
<evidence type="ECO:0000313" key="2">
    <source>
        <dbReference type="EMBL" id="MBC1567050.1"/>
    </source>
</evidence>
<dbReference type="OrthoDB" id="2362272at2"/>
<sequence length="85" mass="9986">MRELQFKEKVNGFQLRLLSTNSGMYTHITIVATDAAGQNFEQNTKYMTCLNHPEIMLNRAMRKFNRSNPYAIVFDWKKQAEIILD</sequence>
<dbReference type="Proteomes" id="UP000541735">
    <property type="component" value="Unassembled WGS sequence"/>
</dbReference>
<dbReference type="GeneID" id="58716118"/>
<gene>
    <name evidence="1" type="ORF">EP57_01500</name>
    <name evidence="2" type="ORF">HB907_16705</name>
    <name evidence="3" type="ORF">HCA52_13745</name>
    <name evidence="4" type="ORF">HCB27_15500</name>
</gene>
<evidence type="ECO:0000313" key="1">
    <source>
        <dbReference type="EMBL" id="KGL44296.1"/>
    </source>
</evidence>
<organism evidence="1 5">
    <name type="scientific">Listeria booriae</name>
    <dbReference type="NCBI Taxonomy" id="1552123"/>
    <lineage>
        <taxon>Bacteria</taxon>
        <taxon>Bacillati</taxon>
        <taxon>Bacillota</taxon>
        <taxon>Bacilli</taxon>
        <taxon>Bacillales</taxon>
        <taxon>Listeriaceae</taxon>
        <taxon>Listeria</taxon>
    </lineage>
</organism>
<dbReference type="eggNOG" id="ENOG50349QG">
    <property type="taxonomic scope" value="Bacteria"/>
</dbReference>
<evidence type="ECO:0000313" key="8">
    <source>
        <dbReference type="Proteomes" id="UP000586951"/>
    </source>
</evidence>
<name>A0A099WHZ1_9LIST</name>
<dbReference type="Proteomes" id="UP000586951">
    <property type="component" value="Unassembled WGS sequence"/>
</dbReference>
<evidence type="ECO:0000313" key="6">
    <source>
        <dbReference type="Proteomes" id="UP000539064"/>
    </source>
</evidence>
<dbReference type="EMBL" id="JAARRU010000008">
    <property type="protein sequence ID" value="MBC1567050.1"/>
    <property type="molecule type" value="Genomic_DNA"/>
</dbReference>
<dbReference type="STRING" id="1552123.EP57_01500"/>
<evidence type="ECO:0000313" key="3">
    <source>
        <dbReference type="EMBL" id="MBC1794490.1"/>
    </source>
</evidence>
<dbReference type="AlphaFoldDB" id="A0A099WHZ1"/>
<reference evidence="1 5" key="1">
    <citation type="submission" date="2014-05" db="EMBL/GenBank/DDBJ databases">
        <title>Novel Listeriaceae from food processing environments.</title>
        <authorList>
            <person name="den Bakker H.C."/>
        </authorList>
    </citation>
    <scope>NUCLEOTIDE SEQUENCE [LARGE SCALE GENOMIC DNA]</scope>
    <source>
        <strain evidence="1 5">FSL A5-0281</strain>
    </source>
</reference>
<dbReference type="EMBL" id="JAARVG010000014">
    <property type="protein sequence ID" value="MBC1794490.1"/>
    <property type="molecule type" value="Genomic_DNA"/>
</dbReference>
<dbReference type="RefSeq" id="WP_036083530.1">
    <property type="nucleotide sequence ID" value="NZ_CBCSHQ010000015.1"/>
</dbReference>
<protein>
    <submittedName>
        <fullName evidence="1">Uncharacterized protein</fullName>
    </submittedName>
</protein>
<accession>A0A099WHZ1</accession>
<comment type="caution">
    <text evidence="1">The sequence shown here is derived from an EMBL/GenBank/DDBJ whole genome shotgun (WGS) entry which is preliminary data.</text>
</comment>
<reference evidence="6 7" key="2">
    <citation type="submission" date="2020-03" db="EMBL/GenBank/DDBJ databases">
        <title>Soil Listeria distribution.</title>
        <authorList>
            <person name="Liao J."/>
            <person name="Wiedmann M."/>
        </authorList>
    </citation>
    <scope>NUCLEOTIDE SEQUENCE [LARGE SCALE GENOMIC DNA]</scope>
    <source>
        <strain evidence="4 7">FSL L7-0259</strain>
        <strain evidence="3 6">FSL L7-0978</strain>
        <strain evidence="2 8">FSL L7-1427</strain>
    </source>
</reference>
<keyword evidence="5" id="KW-1185">Reference proteome</keyword>
<proteinExistence type="predicted"/>
<evidence type="ECO:0000313" key="4">
    <source>
        <dbReference type="EMBL" id="MBC2178034.1"/>
    </source>
</evidence>